<evidence type="ECO:0000256" key="1">
    <source>
        <dbReference type="ARBA" id="ARBA00001946"/>
    </source>
</evidence>
<keyword evidence="8" id="KW-0411">Iron-sulfur</keyword>
<dbReference type="Gene3D" id="3.40.50.970">
    <property type="match status" value="1"/>
</dbReference>
<dbReference type="InterPro" id="IPR011896">
    <property type="entry name" value="OFOB"/>
</dbReference>
<dbReference type="AlphaFoldDB" id="A0A8J8CC70"/>
<evidence type="ECO:0000256" key="8">
    <source>
        <dbReference type="ARBA" id="ARBA00023014"/>
    </source>
</evidence>
<dbReference type="Pfam" id="PF02775">
    <property type="entry name" value="TPP_enzyme_C"/>
    <property type="match status" value="1"/>
</dbReference>
<evidence type="ECO:0000313" key="14">
    <source>
        <dbReference type="Proteomes" id="UP000716004"/>
    </source>
</evidence>
<dbReference type="NCBIfam" id="TIGR02177">
    <property type="entry name" value="PorB_KorB"/>
    <property type="match status" value="1"/>
</dbReference>
<evidence type="ECO:0000313" key="12">
    <source>
        <dbReference type="EMBL" id="MBX8631726.1"/>
    </source>
</evidence>
<evidence type="ECO:0000256" key="5">
    <source>
        <dbReference type="ARBA" id="ARBA00022842"/>
    </source>
</evidence>
<proteinExistence type="predicted"/>
<dbReference type="InterPro" id="IPR011766">
    <property type="entry name" value="TPP_enzyme_TPP-bd"/>
</dbReference>
<keyword evidence="7" id="KW-0408">Iron</keyword>
<dbReference type="Proteomes" id="UP000750197">
    <property type="component" value="Unassembled WGS sequence"/>
</dbReference>
<evidence type="ECO:0000256" key="7">
    <source>
        <dbReference type="ARBA" id="ARBA00023004"/>
    </source>
</evidence>
<dbReference type="Pfam" id="PF12367">
    <property type="entry name" value="PFO_beta_C"/>
    <property type="match status" value="1"/>
</dbReference>
<evidence type="ECO:0000259" key="10">
    <source>
        <dbReference type="Pfam" id="PF02775"/>
    </source>
</evidence>
<comment type="cofactor">
    <cofactor evidence="2">
        <name>thiamine diphosphate</name>
        <dbReference type="ChEBI" id="CHEBI:58937"/>
    </cofactor>
</comment>
<name>A0A8J8CC70_9ARCH</name>
<dbReference type="CDD" id="cd03375">
    <property type="entry name" value="TPP_OGFOR"/>
    <property type="match status" value="1"/>
</dbReference>
<dbReference type="GO" id="GO:0016625">
    <property type="term" value="F:oxidoreductase activity, acting on the aldehyde or oxo group of donors, iron-sulfur protein as acceptor"/>
    <property type="evidence" value="ECO:0007669"/>
    <property type="project" value="UniProtKB-ARBA"/>
</dbReference>
<comment type="cofactor">
    <cofactor evidence="1">
        <name>Mg(2+)</name>
        <dbReference type="ChEBI" id="CHEBI:18420"/>
    </cofactor>
</comment>
<evidence type="ECO:0000256" key="9">
    <source>
        <dbReference type="ARBA" id="ARBA00023052"/>
    </source>
</evidence>
<dbReference type="InterPro" id="IPR051457">
    <property type="entry name" value="2-oxoacid:Fd_oxidoreductase"/>
</dbReference>
<keyword evidence="5" id="KW-0460">Magnesium</keyword>
<comment type="cofactor">
    <cofactor evidence="3">
        <name>[4Fe-4S] cluster</name>
        <dbReference type="ChEBI" id="CHEBI:49883"/>
    </cofactor>
</comment>
<dbReference type="GO" id="GO:0045333">
    <property type="term" value="P:cellular respiration"/>
    <property type="evidence" value="ECO:0007669"/>
    <property type="project" value="UniProtKB-ARBA"/>
</dbReference>
<dbReference type="GO" id="GO:0046872">
    <property type="term" value="F:metal ion binding"/>
    <property type="evidence" value="ECO:0007669"/>
    <property type="project" value="UniProtKB-KW"/>
</dbReference>
<dbReference type="GO" id="GO:0030976">
    <property type="term" value="F:thiamine pyrophosphate binding"/>
    <property type="evidence" value="ECO:0007669"/>
    <property type="project" value="InterPro"/>
</dbReference>
<dbReference type="InterPro" id="IPR029061">
    <property type="entry name" value="THDP-binding"/>
</dbReference>
<sequence>MIGEQLFDMKLYESDIRPDWCPGCGDFGALSAVKGALAGLKIEPHNVLISSGIGCSSNFPGYIRTYGHHGLHGRPVPVAVGAKIANPALTVIAIAGDGDEYGIGFNHVVHAARRNHDIKLIVLNNEIYGLTTGQLSPTSRFGQKTKTTPFGSSIFPLNPLSSLLGIGATFVARGFSGQVKPLTRMIQEAIKHRGFALVDVLSPCVTWNDLYDDIRARMYDLDSVKHDPSDYHSAMTRALEQDKIPLGIFYRREDLPSFDELLRETTGNSIPVKEVRRFNDIERKAALSMFD</sequence>
<accession>A0A8J8CC70</accession>
<dbReference type="GO" id="GO:0051536">
    <property type="term" value="F:iron-sulfur cluster binding"/>
    <property type="evidence" value="ECO:0007669"/>
    <property type="project" value="UniProtKB-KW"/>
</dbReference>
<dbReference type="EMBL" id="JAGVSJ010000008">
    <property type="protein sequence ID" value="MBX8631726.1"/>
    <property type="molecule type" value="Genomic_DNA"/>
</dbReference>
<keyword evidence="9" id="KW-0786">Thiamine pyrophosphate</keyword>
<dbReference type="SUPFAM" id="SSF52518">
    <property type="entry name" value="Thiamin diphosphate-binding fold (THDP-binding)"/>
    <property type="match status" value="1"/>
</dbReference>
<evidence type="ECO:0000256" key="4">
    <source>
        <dbReference type="ARBA" id="ARBA00022723"/>
    </source>
</evidence>
<dbReference type="Proteomes" id="UP000716004">
    <property type="component" value="Unassembled WGS sequence"/>
</dbReference>
<reference evidence="12" key="1">
    <citation type="submission" date="2021-04" db="EMBL/GenBank/DDBJ databases">
        <title>Genomic insights into ecological role and evolution of a novel Thermoplasmata order Candidatus Sysuiplasmatales.</title>
        <authorList>
            <person name="Yuan Y."/>
        </authorList>
    </citation>
    <scope>NUCLEOTIDE SEQUENCE</scope>
    <source>
        <strain evidence="13">TUT19-bin139</strain>
        <strain evidence="12">YP2-bin.285</strain>
    </source>
</reference>
<keyword evidence="4" id="KW-0479">Metal-binding</keyword>
<evidence type="ECO:0000259" key="11">
    <source>
        <dbReference type="Pfam" id="PF12367"/>
    </source>
</evidence>
<protein>
    <submittedName>
        <fullName evidence="12">2-oxoacid ferredoxin oxidoreductase</fullName>
    </submittedName>
</protein>
<evidence type="ECO:0000256" key="3">
    <source>
        <dbReference type="ARBA" id="ARBA00001966"/>
    </source>
</evidence>
<gene>
    <name evidence="12" type="ORF">J9259_04300</name>
    <name evidence="13" type="ORF">KIY12_06540</name>
</gene>
<dbReference type="GO" id="GO:0006082">
    <property type="term" value="P:organic acid metabolic process"/>
    <property type="evidence" value="ECO:0007669"/>
    <property type="project" value="UniProtKB-ARBA"/>
</dbReference>
<dbReference type="PANTHER" id="PTHR48084:SF4">
    <property type="entry name" value="2-OXOGLUTARATE OXIDOREDUCTASE SUBUNIT KORB"/>
    <property type="match status" value="1"/>
</dbReference>
<dbReference type="InterPro" id="IPR032686">
    <property type="entry name" value="PFO_beta_C"/>
</dbReference>
<organism evidence="12 14">
    <name type="scientific">Candidatus Sysuiplasma superficiale</name>
    <dbReference type="NCBI Taxonomy" id="2823368"/>
    <lineage>
        <taxon>Archaea</taxon>
        <taxon>Methanobacteriati</taxon>
        <taxon>Thermoplasmatota</taxon>
        <taxon>Thermoplasmata</taxon>
        <taxon>Candidatus Sysuiplasmatales</taxon>
        <taxon>Candidatus Sysuiplasmataceae</taxon>
        <taxon>Candidatus Sysuiplasma</taxon>
    </lineage>
</organism>
<feature type="domain" description="Pyruvate ferredoxin oxidoreductase beta subunit C-terminal" evidence="11">
    <location>
        <begin position="204"/>
        <end position="264"/>
    </location>
</feature>
<dbReference type="PANTHER" id="PTHR48084">
    <property type="entry name" value="2-OXOGLUTARATE OXIDOREDUCTASE SUBUNIT KORB-RELATED"/>
    <property type="match status" value="1"/>
</dbReference>
<feature type="domain" description="Thiamine pyrophosphate enzyme TPP-binding" evidence="10">
    <location>
        <begin position="54"/>
        <end position="200"/>
    </location>
</feature>
<evidence type="ECO:0000256" key="6">
    <source>
        <dbReference type="ARBA" id="ARBA00023002"/>
    </source>
</evidence>
<dbReference type="EMBL" id="JAHEAC010000056">
    <property type="protein sequence ID" value="MBX8644359.1"/>
    <property type="molecule type" value="Genomic_DNA"/>
</dbReference>
<dbReference type="GO" id="GO:0044272">
    <property type="term" value="P:sulfur compound biosynthetic process"/>
    <property type="evidence" value="ECO:0007669"/>
    <property type="project" value="UniProtKB-ARBA"/>
</dbReference>
<evidence type="ECO:0000256" key="2">
    <source>
        <dbReference type="ARBA" id="ARBA00001964"/>
    </source>
</evidence>
<evidence type="ECO:0000313" key="13">
    <source>
        <dbReference type="EMBL" id="MBX8644359.1"/>
    </source>
</evidence>
<comment type="caution">
    <text evidence="12">The sequence shown here is derived from an EMBL/GenBank/DDBJ whole genome shotgun (WGS) entry which is preliminary data.</text>
</comment>
<keyword evidence="6" id="KW-0560">Oxidoreductase</keyword>